<comment type="caution">
    <text evidence="1">The sequence shown here is derived from an EMBL/GenBank/DDBJ whole genome shotgun (WGS) entry which is preliminary data.</text>
</comment>
<dbReference type="Proteomes" id="UP001163321">
    <property type="component" value="Chromosome 8"/>
</dbReference>
<accession>A0ACC0VK05</accession>
<protein>
    <submittedName>
        <fullName evidence="1">Uncharacterized protein</fullName>
    </submittedName>
</protein>
<keyword evidence="2" id="KW-1185">Reference proteome</keyword>
<proteinExistence type="predicted"/>
<sequence length="80" mass="9211">MDAECIIMTLVYVERLLTATRGHLELQRATWRRMLFCAMVMASEVWDDLSMTNADFAHVGPNVSLQHMNDLELVYLHAVD</sequence>
<evidence type="ECO:0000313" key="1">
    <source>
        <dbReference type="EMBL" id="KAI9906824.1"/>
    </source>
</evidence>
<evidence type="ECO:0000313" key="2">
    <source>
        <dbReference type="Proteomes" id="UP001163321"/>
    </source>
</evidence>
<reference evidence="1 2" key="1">
    <citation type="journal article" date="2022" name="bioRxiv">
        <title>The genome of the oomycete Peronosclerospora sorghi, a cosmopolitan pathogen of maize and sorghum, is inflated with dispersed pseudogenes.</title>
        <authorList>
            <person name="Fletcher K."/>
            <person name="Martin F."/>
            <person name="Isakeit T."/>
            <person name="Cavanaugh K."/>
            <person name="Magill C."/>
            <person name="Michelmore R."/>
        </authorList>
    </citation>
    <scope>NUCLEOTIDE SEQUENCE [LARGE SCALE GENOMIC DNA]</scope>
    <source>
        <strain evidence="1">P6</strain>
    </source>
</reference>
<name>A0ACC0VK05_9STRA</name>
<dbReference type="EMBL" id="CM047587">
    <property type="protein sequence ID" value="KAI9906824.1"/>
    <property type="molecule type" value="Genomic_DNA"/>
</dbReference>
<organism evidence="1 2">
    <name type="scientific">Peronosclerospora sorghi</name>
    <dbReference type="NCBI Taxonomy" id="230839"/>
    <lineage>
        <taxon>Eukaryota</taxon>
        <taxon>Sar</taxon>
        <taxon>Stramenopiles</taxon>
        <taxon>Oomycota</taxon>
        <taxon>Peronosporomycetes</taxon>
        <taxon>Peronosporales</taxon>
        <taxon>Peronosporaceae</taxon>
        <taxon>Peronosclerospora</taxon>
    </lineage>
</organism>
<gene>
    <name evidence="1" type="ORF">PsorP6_016296</name>
</gene>